<sequence length="85" mass="9876">MESESINEEPIPTPDFNDEKRFNDWLDKYITTPNSSFLDPKLELTPEERLRRTKKSIQIGTNGLLQLNKPKETIINFIMSNLPPS</sequence>
<dbReference type="EMBL" id="LBUP01000009">
    <property type="protein sequence ID" value="KKQ65640.1"/>
    <property type="molecule type" value="Genomic_DNA"/>
</dbReference>
<name>A0A0G0JRB5_9BACT</name>
<dbReference type="AlphaFoldDB" id="A0A0G0JRB5"/>
<protein>
    <submittedName>
        <fullName evidence="1">Uncharacterized protein</fullName>
    </submittedName>
</protein>
<dbReference type="Proteomes" id="UP000034235">
    <property type="component" value="Unassembled WGS sequence"/>
</dbReference>
<evidence type="ECO:0000313" key="2">
    <source>
        <dbReference type="Proteomes" id="UP000034235"/>
    </source>
</evidence>
<evidence type="ECO:0000313" key="1">
    <source>
        <dbReference type="EMBL" id="KKQ65640.1"/>
    </source>
</evidence>
<accession>A0A0G0JRB5</accession>
<reference evidence="1 2" key="1">
    <citation type="journal article" date="2015" name="Nature">
        <title>rRNA introns, odd ribosomes, and small enigmatic genomes across a large radiation of phyla.</title>
        <authorList>
            <person name="Brown C.T."/>
            <person name="Hug L.A."/>
            <person name="Thomas B.C."/>
            <person name="Sharon I."/>
            <person name="Castelle C.J."/>
            <person name="Singh A."/>
            <person name="Wilkins M.J."/>
            <person name="Williams K.H."/>
            <person name="Banfield J.F."/>
        </authorList>
    </citation>
    <scope>NUCLEOTIDE SEQUENCE [LARGE SCALE GENOMIC DNA]</scope>
</reference>
<comment type="caution">
    <text evidence="1">The sequence shown here is derived from an EMBL/GenBank/DDBJ whole genome shotgun (WGS) entry which is preliminary data.</text>
</comment>
<gene>
    <name evidence="1" type="ORF">US86_C0009G0008</name>
</gene>
<organism evidence="1 2">
    <name type="scientific">Candidatus Daviesbacteria bacterium GW2011_GWA2_38_24</name>
    <dbReference type="NCBI Taxonomy" id="1618422"/>
    <lineage>
        <taxon>Bacteria</taxon>
        <taxon>Candidatus Daviesiibacteriota</taxon>
    </lineage>
</organism>
<proteinExistence type="predicted"/>